<evidence type="ECO:0000313" key="5">
    <source>
        <dbReference type="EMBL" id="ELV09437.1"/>
    </source>
</evidence>
<dbReference type="EMBL" id="KB370458">
    <property type="protein sequence ID" value="ELV09437.1"/>
    <property type="molecule type" value="Genomic_DNA"/>
</dbReference>
<dbReference type="SMART" id="SM01257">
    <property type="entry name" value="KRAP_IP3R_bind"/>
    <property type="match status" value="1"/>
</dbReference>
<organism evidence="5 6">
    <name type="scientific">Tupaia chinensis</name>
    <name type="common">Chinese tree shrew</name>
    <name type="synonym">Tupaia belangeri chinensis</name>
    <dbReference type="NCBI Taxonomy" id="246437"/>
    <lineage>
        <taxon>Eukaryota</taxon>
        <taxon>Metazoa</taxon>
        <taxon>Chordata</taxon>
        <taxon>Craniata</taxon>
        <taxon>Vertebrata</taxon>
        <taxon>Euteleostomi</taxon>
        <taxon>Mammalia</taxon>
        <taxon>Eutheria</taxon>
        <taxon>Euarchontoglires</taxon>
        <taxon>Scandentia</taxon>
        <taxon>Tupaiidae</taxon>
        <taxon>Tupaia</taxon>
    </lineage>
</organism>
<evidence type="ECO:0000259" key="4">
    <source>
        <dbReference type="SMART" id="SM01257"/>
    </source>
</evidence>
<feature type="domain" description="ITPR-interacting" evidence="4">
    <location>
        <begin position="95"/>
        <end position="234"/>
    </location>
</feature>
<dbReference type="Proteomes" id="UP000011518">
    <property type="component" value="Unassembled WGS sequence"/>
</dbReference>
<dbReference type="AlphaFoldDB" id="L8XZU6"/>
<feature type="compositionally biased region" description="Low complexity" evidence="3">
    <location>
        <begin position="407"/>
        <end position="417"/>
    </location>
</feature>
<feature type="compositionally biased region" description="Polar residues" evidence="3">
    <location>
        <begin position="450"/>
        <end position="460"/>
    </location>
</feature>
<sequence length="1026" mass="113939">MMAEKFQESDNLQEVQEKSKRDILRYTKRAWATLDEQLPPGSKEDRQALTYTTLGDSKQESIQQWLDSGFFISVNENLQQAVNHTATLPEQGIVQMTVRDYMSVPEWLEFWEKDPVEILLDLGFGADEPDICTQIPSRFLGCSSAAKGINIRVFLEAQKQRMDVENPNLYGRFRQLEILDHVTNAFSSLLHDVNILQNITEEKTGGDSVQKGVSGAKEYRRRMGKLLRKASKQDIRRDCNPESESSKMMEESFIASARLGECGAELPGEATNHIEHHLSPLAEHHSLQAHDDLIACCPPQTLLGKQWRCSSMLAKQASPFCVSEGTSKNRTQKENSFQTIKFLNLSHLAGKGLESFEMEEVQSFEDETSSLFDMTSGTVGASVDRANSCQSDSSGFLEESLEPLPLQMLSLPSSPCPAEKEGRKPRGQSHGLVSSQDCQPESDESDAKSMVSTSFSSQDWSVLEEKTSTSVGEEESQLEAIEGPLEPLIPDGTPAKTVTGGEYPRKDGYSQHLQPVPHIEHEVTGATVTSKPQRSVGIMETHTTEVKDRFWRLEGAEEVHMKSHHCKPQRPSEHDCAQDRVFCNDSGAPRGEESNKLYPDTNLTSPTQECSPQHVPKHSEVTSCTTDLIQISEKSIPHINEQPGDTPLVKSRCSALSQTPWAEVETENLLPDSDSRTGNSRSVTIQMTSKLVMSAQNAMAMGTDSTGAILECTTCDSVNTMAPSLGTEAKQFNDVSIQTCMCELRPWHCCLAPNNKTLTRRPQAFTKSLSLDMGFPDVHPVGICHTVPAHCHDCCLHCQGHRPSPGLAASIHRHCLCAHTNHPEVQFMKTLKVLQETAVRELCSCTVHDMEAMKTVCQSFREHLEETEQHLEEQQAFFSRDMSEEEREEAKQLQTLRGALRQQVAELEFQLGDRARQIREGILLQLELLTGEPPEHDTYLHECNWTEENNCQTSCAKIHLTKAPGAVFPASDGWQAPCSDVRQLTASAPPTLENTRVSPPSPALTESGPAPMSSCPAGEKDMNIFL</sequence>
<name>L8XZU6_TUPCH</name>
<dbReference type="GO" id="GO:0005102">
    <property type="term" value="F:signaling receptor binding"/>
    <property type="evidence" value="ECO:0007669"/>
    <property type="project" value="InterPro"/>
</dbReference>
<accession>L8XZU6</accession>
<gene>
    <name evidence="5" type="ORF">TREES_T100017485</name>
</gene>
<dbReference type="Pfam" id="PF14723">
    <property type="entry name" value="SSFA2_C"/>
    <property type="match status" value="1"/>
</dbReference>
<keyword evidence="6" id="KW-1185">Reference proteome</keyword>
<evidence type="ECO:0000256" key="3">
    <source>
        <dbReference type="SAM" id="MobiDB-lite"/>
    </source>
</evidence>
<dbReference type="PANTHER" id="PTHR17469:SF14">
    <property type="entry name" value="PROTEIN ITPRID1"/>
    <property type="match status" value="1"/>
</dbReference>
<dbReference type="STRING" id="246437.L8XZU6"/>
<feature type="compositionally biased region" description="Polar residues" evidence="3">
    <location>
        <begin position="987"/>
        <end position="998"/>
    </location>
</feature>
<keyword evidence="1 2" id="KW-0175">Coiled coil</keyword>
<dbReference type="PANTHER" id="PTHR17469">
    <property type="entry name" value="SPERM SPECIFIC ANTIGEN 2-RELATED"/>
    <property type="match status" value="1"/>
</dbReference>
<feature type="coiled-coil region" evidence="2">
    <location>
        <begin position="883"/>
        <end position="910"/>
    </location>
</feature>
<reference evidence="6" key="1">
    <citation type="submission" date="2012-07" db="EMBL/GenBank/DDBJ databases">
        <title>Genome of the Chinese tree shrew, a rising model animal genetically related to primates.</title>
        <authorList>
            <person name="Zhang G."/>
            <person name="Fan Y."/>
            <person name="Yao Y."/>
            <person name="Huang Z."/>
        </authorList>
    </citation>
    <scope>NUCLEOTIDE SEQUENCE [LARGE SCALE GENOMIC DNA]</scope>
</reference>
<dbReference type="Pfam" id="PF14722">
    <property type="entry name" value="KRAP_IP3R_bind"/>
    <property type="match status" value="1"/>
</dbReference>
<feature type="region of interest" description="Disordered" evidence="3">
    <location>
        <begin position="407"/>
        <end position="462"/>
    </location>
</feature>
<evidence type="ECO:0000256" key="2">
    <source>
        <dbReference type="SAM" id="Coils"/>
    </source>
</evidence>
<dbReference type="InterPro" id="IPR029326">
    <property type="entry name" value="SSFA2_C"/>
</dbReference>
<dbReference type="eggNOG" id="ENOG502QU3K">
    <property type="taxonomic scope" value="Eukaryota"/>
</dbReference>
<dbReference type="InParanoid" id="L8XZU6"/>
<protein>
    <submittedName>
        <fullName evidence="5">Coiled-coil domain-containing protein 129</fullName>
    </submittedName>
</protein>
<feature type="region of interest" description="Disordered" evidence="3">
    <location>
        <begin position="987"/>
        <end position="1026"/>
    </location>
</feature>
<dbReference type="InterPro" id="IPR029325">
    <property type="entry name" value="ITPR-bd"/>
</dbReference>
<evidence type="ECO:0000313" key="6">
    <source>
        <dbReference type="Proteomes" id="UP000011518"/>
    </source>
</evidence>
<evidence type="ECO:0000256" key="1">
    <source>
        <dbReference type="ARBA" id="ARBA00023054"/>
    </source>
</evidence>
<dbReference type="InterPro" id="IPR043444">
    <property type="entry name" value="TESPA1-like"/>
</dbReference>
<proteinExistence type="predicted"/>
<reference evidence="6" key="2">
    <citation type="journal article" date="2013" name="Nat. Commun.">
        <title>Genome of the Chinese tree shrew.</title>
        <authorList>
            <person name="Fan Y."/>
            <person name="Huang Z.Y."/>
            <person name="Cao C.C."/>
            <person name="Chen C.S."/>
            <person name="Chen Y.X."/>
            <person name="Fan D.D."/>
            <person name="He J."/>
            <person name="Hou H.L."/>
            <person name="Hu L."/>
            <person name="Hu X.T."/>
            <person name="Jiang X.T."/>
            <person name="Lai R."/>
            <person name="Lang Y.S."/>
            <person name="Liang B."/>
            <person name="Liao S.G."/>
            <person name="Mu D."/>
            <person name="Ma Y.Y."/>
            <person name="Niu Y.Y."/>
            <person name="Sun X.Q."/>
            <person name="Xia J.Q."/>
            <person name="Xiao J."/>
            <person name="Xiong Z.Q."/>
            <person name="Xu L."/>
            <person name="Yang L."/>
            <person name="Zhang Y."/>
            <person name="Zhao W."/>
            <person name="Zhao X.D."/>
            <person name="Zheng Y.T."/>
            <person name="Zhou J.M."/>
            <person name="Zhu Y.B."/>
            <person name="Zhang G.J."/>
            <person name="Wang J."/>
            <person name="Yao Y.G."/>
        </authorList>
    </citation>
    <scope>NUCLEOTIDE SEQUENCE [LARGE SCALE GENOMIC DNA]</scope>
</reference>